<evidence type="ECO:0000313" key="4">
    <source>
        <dbReference type="Proteomes" id="UP000294558"/>
    </source>
</evidence>
<comment type="caution">
    <text evidence="3">The sequence shown here is derived from an EMBL/GenBank/DDBJ whole genome shotgun (WGS) entry which is preliminary data.</text>
</comment>
<evidence type="ECO:0000259" key="2">
    <source>
        <dbReference type="Pfam" id="PF13581"/>
    </source>
</evidence>
<dbReference type="Gene3D" id="3.30.565.10">
    <property type="entry name" value="Histidine kinase-like ATPase, C-terminal domain"/>
    <property type="match status" value="1"/>
</dbReference>
<keyword evidence="4" id="KW-1185">Reference proteome</keyword>
<organism evidence="3 4">
    <name type="scientific">Ilumatobacter fluminis</name>
    <dbReference type="NCBI Taxonomy" id="467091"/>
    <lineage>
        <taxon>Bacteria</taxon>
        <taxon>Bacillati</taxon>
        <taxon>Actinomycetota</taxon>
        <taxon>Acidimicrobiia</taxon>
        <taxon>Acidimicrobiales</taxon>
        <taxon>Ilumatobacteraceae</taxon>
        <taxon>Ilumatobacter</taxon>
    </lineage>
</organism>
<gene>
    <name evidence="3" type="ORF">BDK89_3674</name>
</gene>
<dbReference type="AlphaFoldDB" id="A0A4R7I469"/>
<dbReference type="GO" id="GO:0004674">
    <property type="term" value="F:protein serine/threonine kinase activity"/>
    <property type="evidence" value="ECO:0007669"/>
    <property type="project" value="UniProtKB-KW"/>
</dbReference>
<dbReference type="Pfam" id="PF13581">
    <property type="entry name" value="HATPase_c_2"/>
    <property type="match status" value="1"/>
</dbReference>
<accession>A0A4R7I469</accession>
<protein>
    <submittedName>
        <fullName evidence="3">Anti-sigma regulatory factor (Ser/Thr protein kinase)</fullName>
    </submittedName>
</protein>
<reference evidence="3 4" key="1">
    <citation type="submission" date="2019-03" db="EMBL/GenBank/DDBJ databases">
        <title>Sequencing the genomes of 1000 actinobacteria strains.</title>
        <authorList>
            <person name="Klenk H.-P."/>
        </authorList>
    </citation>
    <scope>NUCLEOTIDE SEQUENCE [LARGE SCALE GENOMIC DNA]</scope>
    <source>
        <strain evidence="3 4">DSM 18936</strain>
    </source>
</reference>
<feature type="domain" description="Histidine kinase/HSP90-like ATPase" evidence="2">
    <location>
        <begin position="19"/>
        <end position="131"/>
    </location>
</feature>
<keyword evidence="1" id="KW-0723">Serine/threonine-protein kinase</keyword>
<dbReference type="SUPFAM" id="SSF55874">
    <property type="entry name" value="ATPase domain of HSP90 chaperone/DNA topoisomerase II/histidine kinase"/>
    <property type="match status" value="1"/>
</dbReference>
<evidence type="ECO:0000256" key="1">
    <source>
        <dbReference type="ARBA" id="ARBA00022527"/>
    </source>
</evidence>
<keyword evidence="1" id="KW-0808">Transferase</keyword>
<dbReference type="InterPro" id="IPR036890">
    <property type="entry name" value="HATPase_C_sf"/>
</dbReference>
<dbReference type="InterPro" id="IPR003594">
    <property type="entry name" value="HATPase_dom"/>
</dbReference>
<dbReference type="EMBL" id="SOAU01000001">
    <property type="protein sequence ID" value="TDT18060.1"/>
    <property type="molecule type" value="Genomic_DNA"/>
</dbReference>
<name>A0A4R7I469_9ACTN</name>
<dbReference type="CDD" id="cd16936">
    <property type="entry name" value="HATPase_RsbW-like"/>
    <property type="match status" value="1"/>
</dbReference>
<dbReference type="PANTHER" id="PTHR35526">
    <property type="entry name" value="ANTI-SIGMA-F FACTOR RSBW-RELATED"/>
    <property type="match status" value="1"/>
</dbReference>
<dbReference type="RefSeq" id="WP_166657675.1">
    <property type="nucleotide sequence ID" value="NZ_SOAU01000001.1"/>
</dbReference>
<dbReference type="Proteomes" id="UP000294558">
    <property type="component" value="Unassembled WGS sequence"/>
</dbReference>
<proteinExistence type="predicted"/>
<sequence>MHELTVHADLLSIRDIGPWLREVAGDAVAADALESFAMKCELAVQELAVNIVTHGYDGEAGPDDHITLAGTTVDGAVQVVITDRAKEYRPDEQAAPAADEPQVHGYGLMIVRQLTRRFDHERVDGVNTTTLEFPLPGGQP</sequence>
<keyword evidence="1" id="KW-0418">Kinase</keyword>
<dbReference type="InterPro" id="IPR050267">
    <property type="entry name" value="Anti-sigma-factor_SerPK"/>
</dbReference>
<evidence type="ECO:0000313" key="3">
    <source>
        <dbReference type="EMBL" id="TDT18060.1"/>
    </source>
</evidence>